<dbReference type="GO" id="GO:0015288">
    <property type="term" value="F:porin activity"/>
    <property type="evidence" value="ECO:0007669"/>
    <property type="project" value="UniProtKB-KW"/>
</dbReference>
<dbReference type="InterPro" id="IPR050330">
    <property type="entry name" value="Bact_OuterMem_StrucFunc"/>
</dbReference>
<evidence type="ECO:0000256" key="5">
    <source>
        <dbReference type="ARBA" id="ARBA00023065"/>
    </source>
</evidence>
<dbReference type="GO" id="GO:0009279">
    <property type="term" value="C:cell outer membrane"/>
    <property type="evidence" value="ECO:0007669"/>
    <property type="project" value="UniProtKB-SubCell"/>
</dbReference>
<dbReference type="PANTHER" id="PTHR30329:SF21">
    <property type="entry name" value="LIPOPROTEIN YIAD-RELATED"/>
    <property type="match status" value="1"/>
</dbReference>
<keyword evidence="11" id="KW-0732">Signal</keyword>
<keyword evidence="5" id="KW-0406">Ion transport</keyword>
<evidence type="ECO:0000256" key="7">
    <source>
        <dbReference type="ARBA" id="ARBA00023136"/>
    </source>
</evidence>
<feature type="domain" description="OmpA-like" evidence="12">
    <location>
        <begin position="510"/>
        <end position="618"/>
    </location>
</feature>
<evidence type="ECO:0000256" key="4">
    <source>
        <dbReference type="ARBA" id="ARBA00022692"/>
    </source>
</evidence>
<evidence type="ECO:0000256" key="3">
    <source>
        <dbReference type="ARBA" id="ARBA00022452"/>
    </source>
</evidence>
<comment type="subcellular location">
    <subcellularLocation>
        <location evidence="1">Cell outer membrane</location>
        <topology evidence="1">Multi-pass membrane protein</topology>
    </subcellularLocation>
</comment>
<dbReference type="InterPro" id="IPR036737">
    <property type="entry name" value="OmpA-like_sf"/>
</dbReference>
<evidence type="ECO:0000256" key="6">
    <source>
        <dbReference type="ARBA" id="ARBA00023114"/>
    </source>
</evidence>
<dbReference type="GO" id="GO:0046930">
    <property type="term" value="C:pore complex"/>
    <property type="evidence" value="ECO:0007669"/>
    <property type="project" value="UniProtKB-KW"/>
</dbReference>
<reference evidence="13 14" key="1">
    <citation type="submission" date="2020-06" db="EMBL/GenBank/DDBJ databases">
        <authorList>
            <person name="Hwang Y.J."/>
        </authorList>
    </citation>
    <scope>NUCLEOTIDE SEQUENCE [LARGE SCALE GENOMIC DNA]</scope>
    <source>
        <strain evidence="13 14">KUDC8001</strain>
    </source>
</reference>
<gene>
    <name evidence="13" type="ORF">HUW48_07295</name>
</gene>
<keyword evidence="2" id="KW-0813">Transport</keyword>
<dbReference type="SUPFAM" id="SSF103088">
    <property type="entry name" value="OmpA-like"/>
    <property type="match status" value="1"/>
</dbReference>
<keyword evidence="6" id="KW-0626">Porin</keyword>
<feature type="signal peptide" evidence="11">
    <location>
        <begin position="1"/>
        <end position="19"/>
    </location>
</feature>
<reference evidence="13 14" key="2">
    <citation type="submission" date="2020-08" db="EMBL/GenBank/DDBJ databases">
        <title>Adhaeribacter dokdonensis sp. nov., isolated from the rhizosphere of Elymus tsukushiensis, a plant native to the Dokdo Islands, Republic of Korea.</title>
        <authorList>
            <person name="Ghim S.Y."/>
        </authorList>
    </citation>
    <scope>NUCLEOTIDE SEQUENCE [LARGE SCALE GENOMIC DNA]</scope>
    <source>
        <strain evidence="13 14">KUDC8001</strain>
    </source>
</reference>
<evidence type="ECO:0000256" key="2">
    <source>
        <dbReference type="ARBA" id="ARBA00022448"/>
    </source>
</evidence>
<keyword evidence="7 9" id="KW-0472">Membrane</keyword>
<dbReference type="Pfam" id="PF00691">
    <property type="entry name" value="OmpA"/>
    <property type="match status" value="1"/>
</dbReference>
<feature type="chain" id="PRO_5029596423" evidence="11">
    <location>
        <begin position="20"/>
        <end position="618"/>
    </location>
</feature>
<evidence type="ECO:0000256" key="11">
    <source>
        <dbReference type="SAM" id="SignalP"/>
    </source>
</evidence>
<dbReference type="GO" id="GO:0006811">
    <property type="term" value="P:monoatomic ion transport"/>
    <property type="evidence" value="ECO:0007669"/>
    <property type="project" value="UniProtKB-KW"/>
</dbReference>
<evidence type="ECO:0000313" key="13">
    <source>
        <dbReference type="EMBL" id="QMU27857.1"/>
    </source>
</evidence>
<organism evidence="13 14">
    <name type="scientific">Adhaeribacter radiodurans</name>
    <dbReference type="NCBI Taxonomy" id="2745197"/>
    <lineage>
        <taxon>Bacteria</taxon>
        <taxon>Pseudomonadati</taxon>
        <taxon>Bacteroidota</taxon>
        <taxon>Cytophagia</taxon>
        <taxon>Cytophagales</taxon>
        <taxon>Hymenobacteraceae</taxon>
        <taxon>Adhaeribacter</taxon>
    </lineage>
</organism>
<evidence type="ECO:0000256" key="8">
    <source>
        <dbReference type="ARBA" id="ARBA00023237"/>
    </source>
</evidence>
<keyword evidence="8" id="KW-0998">Cell outer membrane</keyword>
<dbReference type="AlphaFoldDB" id="A0A7L7L4X7"/>
<dbReference type="RefSeq" id="WP_182415048.1">
    <property type="nucleotide sequence ID" value="NZ_CP055153.1"/>
</dbReference>
<evidence type="ECO:0000313" key="14">
    <source>
        <dbReference type="Proteomes" id="UP000514509"/>
    </source>
</evidence>
<evidence type="ECO:0000256" key="10">
    <source>
        <dbReference type="SAM" id="MobiDB-lite"/>
    </source>
</evidence>
<name>A0A7L7L4X7_9BACT</name>
<protein>
    <submittedName>
        <fullName evidence="13">OmpA family protein</fullName>
    </submittedName>
</protein>
<dbReference type="SUPFAM" id="SSF56925">
    <property type="entry name" value="OMPA-like"/>
    <property type="match status" value="1"/>
</dbReference>
<dbReference type="KEGG" id="add:HUW48_07295"/>
<dbReference type="Gene3D" id="3.30.1330.60">
    <property type="entry name" value="OmpA-like domain"/>
    <property type="match status" value="1"/>
</dbReference>
<dbReference type="Proteomes" id="UP000514509">
    <property type="component" value="Chromosome"/>
</dbReference>
<proteinExistence type="predicted"/>
<dbReference type="PROSITE" id="PS51123">
    <property type="entry name" value="OMPA_2"/>
    <property type="match status" value="1"/>
</dbReference>
<dbReference type="InterPro" id="IPR006665">
    <property type="entry name" value="OmpA-like"/>
</dbReference>
<keyword evidence="4" id="KW-0812">Transmembrane</keyword>
<keyword evidence="3" id="KW-1134">Transmembrane beta strand</keyword>
<dbReference type="EMBL" id="CP055153">
    <property type="protein sequence ID" value="QMU27857.1"/>
    <property type="molecule type" value="Genomic_DNA"/>
</dbReference>
<dbReference type="InterPro" id="IPR006664">
    <property type="entry name" value="OMP_bac"/>
</dbReference>
<feature type="compositionally biased region" description="Basic and acidic residues" evidence="10">
    <location>
        <begin position="323"/>
        <end position="340"/>
    </location>
</feature>
<dbReference type="PRINTS" id="PR01021">
    <property type="entry name" value="OMPADOMAIN"/>
</dbReference>
<accession>A0A7L7L4X7</accession>
<keyword evidence="14" id="KW-1185">Reference proteome</keyword>
<feature type="region of interest" description="Disordered" evidence="10">
    <location>
        <begin position="321"/>
        <end position="340"/>
    </location>
</feature>
<dbReference type="CDD" id="cd07185">
    <property type="entry name" value="OmpA_C-like"/>
    <property type="match status" value="1"/>
</dbReference>
<dbReference type="PANTHER" id="PTHR30329">
    <property type="entry name" value="STATOR ELEMENT OF FLAGELLAR MOTOR COMPLEX"/>
    <property type="match status" value="1"/>
</dbReference>
<evidence type="ECO:0000256" key="1">
    <source>
        <dbReference type="ARBA" id="ARBA00004571"/>
    </source>
</evidence>
<dbReference type="InterPro" id="IPR011250">
    <property type="entry name" value="OMP/PagP_B-barrel"/>
</dbReference>
<evidence type="ECO:0000259" key="12">
    <source>
        <dbReference type="PROSITE" id="PS51123"/>
    </source>
</evidence>
<dbReference type="Gene3D" id="2.40.160.20">
    <property type="match status" value="1"/>
</dbReference>
<sequence length="618" mass="70224">MKILLFLLMSSFICFGANAQHNLYYWQVKGYTGLANFYNPNKKGVAYIEPDDNSWYRLEIGRSLGKTLGISAGASFGKIKGLAPQGNSFLTKTQMSTVKLYFYTDNGWLLNPEALISPFFFAGYGISTINQQTNPFLNENSYQQVLPFGLGFKIRLAERWQLDLQAEAIYNVKSFVNEIPAQQNKYNNAFVHTGISLAYNFGFKPSTFKAPRFYANVADTLSLRHSVQAKSAIQPTTNQFTDTIPEQVAPISQKLAKRSTSLETPEKQTVTPRMVIIRDTVVVTDNTNRLTANDSINRQRIIQQNPDTLYVTSKANVNSQNKLADKISEKDKSERNSAHERAIRNREKALEDYDLRTKRATVLRRNQPTPVQKPARTTLPYQQEEPNVTTRQVYPPTNSVYENSRRPTNPVGTNAVVLLVKDRKNLEEANRNNRELRFAFDSLNTVMNQDTALAAQLKRQNTFYDSLDKKVMRYMQDQANLNDSLQQRFVSLQKQLSSAPPTTNVPLEPKPGEENNYNTNVFFTLNSSTIPSQSYNSLLACTAFLKNNPEQKLQLTGYADRTGSASYNLLLSRKRVEAVANFFQLQGIEKERIFIQYFGETNESLQPLGRKVVVRMLN</sequence>
<evidence type="ECO:0000256" key="9">
    <source>
        <dbReference type="PROSITE-ProRule" id="PRU00473"/>
    </source>
</evidence>